<name>A0A432XB36_9GAMM</name>
<comment type="caution">
    <text evidence="2">The sequence shown here is derived from an EMBL/GenBank/DDBJ whole genome shotgun (WGS) entry which is preliminary data.</text>
</comment>
<evidence type="ECO:0000313" key="2">
    <source>
        <dbReference type="EMBL" id="RUO45968.1"/>
    </source>
</evidence>
<keyword evidence="3" id="KW-1185">Reference proteome</keyword>
<dbReference type="Proteomes" id="UP000286678">
    <property type="component" value="Unassembled WGS sequence"/>
</dbReference>
<organism evidence="2 3">
    <name type="scientific">Pseudidiomarina aquimaris</name>
    <dbReference type="NCBI Taxonomy" id="641841"/>
    <lineage>
        <taxon>Bacteria</taxon>
        <taxon>Pseudomonadati</taxon>
        <taxon>Pseudomonadota</taxon>
        <taxon>Gammaproteobacteria</taxon>
        <taxon>Alteromonadales</taxon>
        <taxon>Idiomarinaceae</taxon>
        <taxon>Pseudidiomarina</taxon>
    </lineage>
</organism>
<protein>
    <submittedName>
        <fullName evidence="2">Uncharacterized protein</fullName>
    </submittedName>
</protein>
<gene>
    <name evidence="2" type="ORF">CWE21_12560</name>
</gene>
<dbReference type="RefSeq" id="WP_126834785.1">
    <property type="nucleotide sequence ID" value="NZ_PIPT01000011.1"/>
</dbReference>
<proteinExistence type="predicted"/>
<sequence length="281" mass="30825">MLPTNYSKTFVGFCTALLFMCASMNSRAEVLELTIQPQSNKVETSVQLTELIGFDLTIKFENAVGLTAQNFTVNAQLIDVNDLSILNRLPDSLLTGIPTAFPVLISVEPDPTKGFSFSGAYEIELYTKSLHYTAGSPLRMFHAHGNGDFEDITTMTGSGSYRVRTNGGQFSDFIIVADLRDVNTVIATKVARLANYVNTISSSLTLVASQPLNDALSNIQTAISNGYYQQALQATNALIQLMHADDGSLYPDVWRSTGDLENIRGRILSMANTLRYSLRIR</sequence>
<accession>A0A432XB36</accession>
<evidence type="ECO:0000313" key="3">
    <source>
        <dbReference type="Proteomes" id="UP000286678"/>
    </source>
</evidence>
<dbReference type="EMBL" id="PIPT01000011">
    <property type="protein sequence ID" value="RUO45968.1"/>
    <property type="molecule type" value="Genomic_DNA"/>
</dbReference>
<dbReference type="AlphaFoldDB" id="A0A432XB36"/>
<evidence type="ECO:0000256" key="1">
    <source>
        <dbReference type="SAM" id="SignalP"/>
    </source>
</evidence>
<feature type="signal peptide" evidence="1">
    <location>
        <begin position="1"/>
        <end position="28"/>
    </location>
</feature>
<dbReference type="InterPro" id="IPR046511">
    <property type="entry name" value="DUF6689"/>
</dbReference>
<keyword evidence="1" id="KW-0732">Signal</keyword>
<feature type="chain" id="PRO_5019457908" evidence="1">
    <location>
        <begin position="29"/>
        <end position="281"/>
    </location>
</feature>
<dbReference type="Pfam" id="PF20396">
    <property type="entry name" value="DUF6689"/>
    <property type="match status" value="1"/>
</dbReference>
<dbReference type="OrthoDB" id="5965825at2"/>
<reference evidence="3" key="1">
    <citation type="journal article" date="2018" name="Front. Microbiol.">
        <title>Genome-Based Analysis Reveals the Taxonomy and Diversity of the Family Idiomarinaceae.</title>
        <authorList>
            <person name="Liu Y."/>
            <person name="Lai Q."/>
            <person name="Shao Z."/>
        </authorList>
    </citation>
    <scope>NUCLEOTIDE SEQUENCE [LARGE SCALE GENOMIC DNA]</scope>
    <source>
        <strain evidence="3">SW15</strain>
    </source>
</reference>